<keyword evidence="6 9" id="KW-1133">Transmembrane helix</keyword>
<comment type="similarity">
    <text evidence="8">Belongs to the TsuA/YedE (TC 9.B.102) family.</text>
</comment>
<evidence type="ECO:0000313" key="10">
    <source>
        <dbReference type="EMBL" id="WAJ70609.1"/>
    </source>
</evidence>
<comment type="subcellular location">
    <subcellularLocation>
        <location evidence="1">Cell inner membrane</location>
        <topology evidence="1">Multi-pass membrane protein</topology>
    </subcellularLocation>
</comment>
<evidence type="ECO:0000256" key="2">
    <source>
        <dbReference type="ARBA" id="ARBA00022448"/>
    </source>
</evidence>
<gene>
    <name evidence="10" type="ORF">OLW01_01970</name>
</gene>
<evidence type="ECO:0000256" key="1">
    <source>
        <dbReference type="ARBA" id="ARBA00004429"/>
    </source>
</evidence>
<accession>A0ABY7AQK6</accession>
<feature type="transmembrane region" description="Helical" evidence="9">
    <location>
        <begin position="122"/>
        <end position="143"/>
    </location>
</feature>
<keyword evidence="3" id="KW-1003">Cell membrane</keyword>
<keyword evidence="4" id="KW-0997">Cell inner membrane</keyword>
<evidence type="ECO:0000313" key="11">
    <source>
        <dbReference type="Proteomes" id="UP001163726"/>
    </source>
</evidence>
<feature type="transmembrane region" description="Helical" evidence="9">
    <location>
        <begin position="57"/>
        <end position="77"/>
    </location>
</feature>
<proteinExistence type="inferred from homology"/>
<keyword evidence="7 9" id="KW-0472">Membrane</keyword>
<dbReference type="PANTHER" id="PTHR30574">
    <property type="entry name" value="INNER MEMBRANE PROTEIN YEDE"/>
    <property type="match status" value="1"/>
</dbReference>
<protein>
    <submittedName>
        <fullName evidence="10">YeeE/YedE family protein</fullName>
    </submittedName>
</protein>
<reference evidence="10" key="1">
    <citation type="submission" date="2022-10" db="EMBL/GenBank/DDBJ databases">
        <title>Catenovulum adriacola sp. nov. isolated in the Harbour of Susak.</title>
        <authorList>
            <person name="Schoch T."/>
            <person name="Reich S.J."/>
            <person name="Stoeferle S."/>
            <person name="Flaiz M."/>
            <person name="Kazda M."/>
            <person name="Riedel C.U."/>
            <person name="Duerre P."/>
        </authorList>
    </citation>
    <scope>NUCLEOTIDE SEQUENCE</scope>
    <source>
        <strain evidence="10">TS8</strain>
    </source>
</reference>
<dbReference type="PANTHER" id="PTHR30574:SF1">
    <property type="entry name" value="SULPHUR TRANSPORT DOMAIN-CONTAINING PROTEIN"/>
    <property type="match status" value="1"/>
</dbReference>
<feature type="transmembrane region" description="Helical" evidence="9">
    <location>
        <begin position="83"/>
        <end position="101"/>
    </location>
</feature>
<organism evidence="10 11">
    <name type="scientific">Catenovulum adriaticum</name>
    <dbReference type="NCBI Taxonomy" id="2984846"/>
    <lineage>
        <taxon>Bacteria</taxon>
        <taxon>Pseudomonadati</taxon>
        <taxon>Pseudomonadota</taxon>
        <taxon>Gammaproteobacteria</taxon>
        <taxon>Alteromonadales</taxon>
        <taxon>Alteromonadaceae</taxon>
        <taxon>Catenovulum</taxon>
    </lineage>
</organism>
<evidence type="ECO:0000256" key="9">
    <source>
        <dbReference type="SAM" id="Phobius"/>
    </source>
</evidence>
<evidence type="ECO:0000256" key="3">
    <source>
        <dbReference type="ARBA" id="ARBA00022475"/>
    </source>
</evidence>
<dbReference type="Pfam" id="PF04143">
    <property type="entry name" value="Sulf_transp"/>
    <property type="match status" value="1"/>
</dbReference>
<keyword evidence="2" id="KW-0813">Transport</keyword>
<dbReference type="InterPro" id="IPR007272">
    <property type="entry name" value="Sulf_transp_TsuA/YedE"/>
</dbReference>
<dbReference type="Proteomes" id="UP001163726">
    <property type="component" value="Chromosome"/>
</dbReference>
<name>A0ABY7AQK6_9ALTE</name>
<evidence type="ECO:0000256" key="8">
    <source>
        <dbReference type="ARBA" id="ARBA00035655"/>
    </source>
</evidence>
<evidence type="ECO:0000256" key="6">
    <source>
        <dbReference type="ARBA" id="ARBA00022989"/>
    </source>
</evidence>
<keyword evidence="5 9" id="KW-0812">Transmembrane</keyword>
<keyword evidence="11" id="KW-1185">Reference proteome</keyword>
<dbReference type="EMBL" id="CP109965">
    <property type="protein sequence ID" value="WAJ70609.1"/>
    <property type="molecule type" value="Genomic_DNA"/>
</dbReference>
<sequence length="146" mass="15233">MTEFTPIEASIGGMLIALAAIIMLLLVGKVSGISGIFSRLITGLNQPEVTVNRFWRVAFIAGLIISPLLAQPFGFYLPVELDASWLTLAIAGLLVGFGSKLGSGCTSGHGICGVGRFSKRSIIATCTFMASAIVTVFIVKLITVGA</sequence>
<dbReference type="RefSeq" id="WP_268074959.1">
    <property type="nucleotide sequence ID" value="NZ_CP109965.1"/>
</dbReference>
<evidence type="ECO:0000256" key="7">
    <source>
        <dbReference type="ARBA" id="ARBA00023136"/>
    </source>
</evidence>
<evidence type="ECO:0000256" key="5">
    <source>
        <dbReference type="ARBA" id="ARBA00022692"/>
    </source>
</evidence>
<feature type="transmembrane region" description="Helical" evidence="9">
    <location>
        <begin position="12"/>
        <end position="37"/>
    </location>
</feature>
<evidence type="ECO:0000256" key="4">
    <source>
        <dbReference type="ARBA" id="ARBA00022519"/>
    </source>
</evidence>